<dbReference type="PANTHER" id="PTHR37463:SF1">
    <property type="entry name" value="DUF2256 DOMAIN-CONTAINING PROTEIN"/>
    <property type="match status" value="1"/>
</dbReference>
<dbReference type="Proteomes" id="UP000470771">
    <property type="component" value="Unassembled WGS sequence"/>
</dbReference>
<sequence>MVNKRDLPQKICPTCNRPFFWRKKWRLSWNTVVYCGEKCRRNKKNERCNSLV</sequence>
<dbReference type="RefSeq" id="WP_160631654.1">
    <property type="nucleotide sequence ID" value="NZ_WWNE01000003.1"/>
</dbReference>
<dbReference type="AlphaFoldDB" id="A0A6N9NIF9"/>
<proteinExistence type="predicted"/>
<evidence type="ECO:0000313" key="1">
    <source>
        <dbReference type="EMBL" id="NBG64987.1"/>
    </source>
</evidence>
<evidence type="ECO:0000313" key="2">
    <source>
        <dbReference type="Proteomes" id="UP000470771"/>
    </source>
</evidence>
<gene>
    <name evidence="1" type="ORF">GQN54_02585</name>
</gene>
<name>A0A6N9NIF9_9FLAO</name>
<dbReference type="InterPro" id="IPR017136">
    <property type="entry name" value="UCP037205"/>
</dbReference>
<protein>
    <submittedName>
        <fullName evidence="1">DUF2256 domain-containing protein</fullName>
    </submittedName>
</protein>
<accession>A0A6N9NIF9</accession>
<comment type="caution">
    <text evidence="1">The sequence shown here is derived from an EMBL/GenBank/DDBJ whole genome shotgun (WGS) entry which is preliminary data.</text>
</comment>
<keyword evidence="2" id="KW-1185">Reference proteome</keyword>
<dbReference type="EMBL" id="WWNE01000003">
    <property type="protein sequence ID" value="NBG64987.1"/>
    <property type="molecule type" value="Genomic_DNA"/>
</dbReference>
<organism evidence="1 2">
    <name type="scientific">Acidiluteibacter ferrifornacis</name>
    <dbReference type="NCBI Taxonomy" id="2692424"/>
    <lineage>
        <taxon>Bacteria</taxon>
        <taxon>Pseudomonadati</taxon>
        <taxon>Bacteroidota</taxon>
        <taxon>Flavobacteriia</taxon>
        <taxon>Flavobacteriales</taxon>
        <taxon>Cryomorphaceae</taxon>
        <taxon>Acidiluteibacter</taxon>
    </lineage>
</organism>
<reference evidence="1 2" key="1">
    <citation type="submission" date="2019-12" db="EMBL/GenBank/DDBJ databases">
        <authorList>
            <person name="Zhao J."/>
        </authorList>
    </citation>
    <scope>NUCLEOTIDE SEQUENCE [LARGE SCALE GENOMIC DNA]</scope>
    <source>
        <strain evidence="1 2">S-15</strain>
    </source>
</reference>
<dbReference type="Pfam" id="PF10013">
    <property type="entry name" value="DUF2256"/>
    <property type="match status" value="1"/>
</dbReference>
<dbReference type="PANTHER" id="PTHR37463">
    <property type="entry name" value="GSL3115 PROTEIN"/>
    <property type="match status" value="1"/>
</dbReference>